<evidence type="ECO:0000256" key="5">
    <source>
        <dbReference type="ARBA" id="ARBA00022692"/>
    </source>
</evidence>
<sequence>MDTKAFREGFRDGIPIGLGYLAVSFSLGISAKQAGLTPLQGFVTSFLENASAGEYIAFTLIGAGATYIELCLMTIIANARYLLMSCAMSQRFSPDTPMIHRFLVAFDLTDELFGIAIGRPGYLNPYYSYGAFLVALPGWSIGTAAGVIAGNLLPGDIVKALSVSLFGMFLAIIIPPARKDKVVLVLIIISFAASYLCSRLPVIRDISSGTRTIILTLIIAGIAAWRFPPQTEITPENADAQKEQGADV</sequence>
<keyword evidence="6 8" id="KW-1133">Transmembrane helix</keyword>
<dbReference type="Pfam" id="PF03591">
    <property type="entry name" value="AzlC"/>
    <property type="match status" value="1"/>
</dbReference>
<dbReference type="Proteomes" id="UP000049979">
    <property type="component" value="Unassembled WGS sequence"/>
</dbReference>
<proteinExistence type="inferred from homology"/>
<feature type="transmembrane region" description="Helical" evidence="8">
    <location>
        <begin position="55"/>
        <end position="77"/>
    </location>
</feature>
<organism evidence="9 10">
    <name type="scientific">Roseburia faecis</name>
    <dbReference type="NCBI Taxonomy" id="301302"/>
    <lineage>
        <taxon>Bacteria</taxon>
        <taxon>Bacillati</taxon>
        <taxon>Bacillota</taxon>
        <taxon>Clostridia</taxon>
        <taxon>Lachnospirales</taxon>
        <taxon>Lachnospiraceae</taxon>
        <taxon>Roseburia</taxon>
    </lineage>
</organism>
<comment type="similarity">
    <text evidence="2">Belongs to the AzlC family.</text>
</comment>
<evidence type="ECO:0000256" key="7">
    <source>
        <dbReference type="ARBA" id="ARBA00023136"/>
    </source>
</evidence>
<feature type="transmembrane region" description="Helical" evidence="8">
    <location>
        <begin position="183"/>
        <end position="202"/>
    </location>
</feature>
<evidence type="ECO:0000256" key="1">
    <source>
        <dbReference type="ARBA" id="ARBA00004651"/>
    </source>
</evidence>
<evidence type="ECO:0000256" key="6">
    <source>
        <dbReference type="ARBA" id="ARBA00022989"/>
    </source>
</evidence>
<keyword evidence="3" id="KW-0813">Transport</keyword>
<feature type="transmembrane region" description="Helical" evidence="8">
    <location>
        <begin position="12"/>
        <end position="35"/>
    </location>
</feature>
<keyword evidence="5 8" id="KW-0812">Transmembrane</keyword>
<dbReference type="PANTHER" id="PTHR34979">
    <property type="entry name" value="INNER MEMBRANE PROTEIN YGAZ"/>
    <property type="match status" value="1"/>
</dbReference>
<dbReference type="RefSeq" id="WP_055067260.1">
    <property type="nucleotide sequence ID" value="NZ_CP173697.1"/>
</dbReference>
<dbReference type="EMBL" id="CVRR01000007">
    <property type="protein sequence ID" value="CRL34858.1"/>
    <property type="molecule type" value="Genomic_DNA"/>
</dbReference>
<dbReference type="InterPro" id="IPR011606">
    <property type="entry name" value="Brnchd-chn_aa_trnsp_permease"/>
</dbReference>
<gene>
    <name evidence="9" type="ORF">M72_22351</name>
</gene>
<feature type="transmembrane region" description="Helical" evidence="8">
    <location>
        <begin position="129"/>
        <end position="153"/>
    </location>
</feature>
<evidence type="ECO:0000256" key="3">
    <source>
        <dbReference type="ARBA" id="ARBA00022448"/>
    </source>
</evidence>
<dbReference type="PANTHER" id="PTHR34979:SF1">
    <property type="entry name" value="INNER MEMBRANE PROTEIN YGAZ"/>
    <property type="match status" value="1"/>
</dbReference>
<feature type="transmembrane region" description="Helical" evidence="8">
    <location>
        <begin position="160"/>
        <end position="177"/>
    </location>
</feature>
<keyword evidence="4" id="KW-1003">Cell membrane</keyword>
<dbReference type="STRING" id="301302.ERS852420_00151"/>
<comment type="subcellular location">
    <subcellularLocation>
        <location evidence="1">Cell membrane</location>
        <topology evidence="1">Multi-pass membrane protein</topology>
    </subcellularLocation>
</comment>
<evidence type="ECO:0000313" key="10">
    <source>
        <dbReference type="Proteomes" id="UP000049979"/>
    </source>
</evidence>
<evidence type="ECO:0008006" key="11">
    <source>
        <dbReference type="Google" id="ProtNLM"/>
    </source>
</evidence>
<name>A0A0M6WEX8_9FIRM</name>
<feature type="transmembrane region" description="Helical" evidence="8">
    <location>
        <begin position="209"/>
        <end position="227"/>
    </location>
</feature>
<dbReference type="AlphaFoldDB" id="A0A0M6WEX8"/>
<dbReference type="GO" id="GO:0005886">
    <property type="term" value="C:plasma membrane"/>
    <property type="evidence" value="ECO:0007669"/>
    <property type="project" value="UniProtKB-SubCell"/>
</dbReference>
<dbReference type="GO" id="GO:1903785">
    <property type="term" value="P:L-valine transmembrane transport"/>
    <property type="evidence" value="ECO:0007669"/>
    <property type="project" value="TreeGrafter"/>
</dbReference>
<evidence type="ECO:0000256" key="2">
    <source>
        <dbReference type="ARBA" id="ARBA00010735"/>
    </source>
</evidence>
<reference evidence="10" key="1">
    <citation type="submission" date="2015-05" db="EMBL/GenBank/DDBJ databases">
        <authorList>
            <consortium name="Pathogen Informatics"/>
        </authorList>
    </citation>
    <scope>NUCLEOTIDE SEQUENCE [LARGE SCALE GENOMIC DNA]</scope>
    <source>
        <strain evidence="10">M72</strain>
    </source>
</reference>
<keyword evidence="10" id="KW-1185">Reference proteome</keyword>
<accession>A0A0M6WEX8</accession>
<evidence type="ECO:0000256" key="8">
    <source>
        <dbReference type="SAM" id="Phobius"/>
    </source>
</evidence>
<dbReference type="OrthoDB" id="3177005at2"/>
<evidence type="ECO:0000313" key="9">
    <source>
        <dbReference type="EMBL" id="CRL34858.1"/>
    </source>
</evidence>
<keyword evidence="7 8" id="KW-0472">Membrane</keyword>
<evidence type="ECO:0000256" key="4">
    <source>
        <dbReference type="ARBA" id="ARBA00022475"/>
    </source>
</evidence>
<protein>
    <recommendedName>
        <fullName evidence="11">Inner membrane protein YgaZ</fullName>
    </recommendedName>
</protein>